<dbReference type="PANTHER" id="PTHR37422">
    <property type="entry name" value="TEICHURONIC ACID BIOSYNTHESIS PROTEIN TUAE"/>
    <property type="match status" value="1"/>
</dbReference>
<evidence type="ECO:0000256" key="1">
    <source>
        <dbReference type="ARBA" id="ARBA00004141"/>
    </source>
</evidence>
<accession>A0A1G2A7M5</accession>
<comment type="caution">
    <text evidence="7">The sequence shown here is derived from an EMBL/GenBank/DDBJ whole genome shotgun (WGS) entry which is preliminary data.</text>
</comment>
<evidence type="ECO:0000313" key="8">
    <source>
        <dbReference type="Proteomes" id="UP000178315"/>
    </source>
</evidence>
<dbReference type="PROSITE" id="PS50156">
    <property type="entry name" value="SSD"/>
    <property type="match status" value="1"/>
</dbReference>
<dbReference type="PANTHER" id="PTHR37422:SF13">
    <property type="entry name" value="LIPOPOLYSACCHARIDE BIOSYNTHESIS PROTEIN PA4999-RELATED"/>
    <property type="match status" value="1"/>
</dbReference>
<comment type="subcellular location">
    <subcellularLocation>
        <location evidence="1">Membrane</location>
        <topology evidence="1">Multi-pass membrane protein</topology>
    </subcellularLocation>
</comment>
<feature type="transmembrane region" description="Helical" evidence="5">
    <location>
        <begin position="398"/>
        <end position="417"/>
    </location>
</feature>
<feature type="transmembrane region" description="Helical" evidence="5">
    <location>
        <begin position="171"/>
        <end position="194"/>
    </location>
</feature>
<organism evidence="7 8">
    <name type="scientific">Candidatus Jacksonbacteria bacterium RIFCSPLOWO2_02_FULL_44_20</name>
    <dbReference type="NCBI Taxonomy" id="1798460"/>
    <lineage>
        <taxon>Bacteria</taxon>
        <taxon>Candidatus Jacksoniibacteriota</taxon>
    </lineage>
</organism>
<dbReference type="InterPro" id="IPR000731">
    <property type="entry name" value="SSD"/>
</dbReference>
<dbReference type="InterPro" id="IPR051533">
    <property type="entry name" value="WaaL-like"/>
</dbReference>
<dbReference type="GO" id="GO:0016020">
    <property type="term" value="C:membrane"/>
    <property type="evidence" value="ECO:0007669"/>
    <property type="project" value="UniProtKB-SubCell"/>
</dbReference>
<feature type="transmembrane region" description="Helical" evidence="5">
    <location>
        <begin position="362"/>
        <end position="386"/>
    </location>
</feature>
<gene>
    <name evidence="7" type="ORF">A3H61_02405</name>
</gene>
<dbReference type="Proteomes" id="UP000178315">
    <property type="component" value="Unassembled WGS sequence"/>
</dbReference>
<name>A0A1G2A7M5_9BACT</name>
<evidence type="ECO:0000256" key="2">
    <source>
        <dbReference type="ARBA" id="ARBA00022692"/>
    </source>
</evidence>
<keyword evidence="2 5" id="KW-0812">Transmembrane</keyword>
<dbReference type="EMBL" id="MHJU01000023">
    <property type="protein sequence ID" value="OGY72781.1"/>
    <property type="molecule type" value="Genomic_DNA"/>
</dbReference>
<keyword evidence="3 5" id="KW-1133">Transmembrane helix</keyword>
<evidence type="ECO:0000256" key="5">
    <source>
        <dbReference type="SAM" id="Phobius"/>
    </source>
</evidence>
<dbReference type="InterPro" id="IPR007016">
    <property type="entry name" value="O-antigen_ligase-rel_domated"/>
</dbReference>
<feature type="transmembrane region" description="Helical" evidence="5">
    <location>
        <begin position="223"/>
        <end position="242"/>
    </location>
</feature>
<dbReference type="Pfam" id="PF04932">
    <property type="entry name" value="Wzy_C"/>
    <property type="match status" value="1"/>
</dbReference>
<keyword evidence="4 5" id="KW-0472">Membrane</keyword>
<evidence type="ECO:0000259" key="6">
    <source>
        <dbReference type="PROSITE" id="PS50156"/>
    </source>
</evidence>
<dbReference type="AlphaFoldDB" id="A0A1G2A7M5"/>
<feature type="transmembrane region" description="Helical" evidence="5">
    <location>
        <begin position="201"/>
        <end position="217"/>
    </location>
</feature>
<feature type="transmembrane region" description="Helical" evidence="5">
    <location>
        <begin position="131"/>
        <end position="151"/>
    </location>
</feature>
<reference evidence="7 8" key="1">
    <citation type="journal article" date="2016" name="Nat. Commun.">
        <title>Thousands of microbial genomes shed light on interconnected biogeochemical processes in an aquifer system.</title>
        <authorList>
            <person name="Anantharaman K."/>
            <person name="Brown C.T."/>
            <person name="Hug L.A."/>
            <person name="Sharon I."/>
            <person name="Castelle C.J."/>
            <person name="Probst A.J."/>
            <person name="Thomas B.C."/>
            <person name="Singh A."/>
            <person name="Wilkins M.J."/>
            <person name="Karaoz U."/>
            <person name="Brodie E.L."/>
            <person name="Williams K.H."/>
            <person name="Hubbard S.S."/>
            <person name="Banfield J.F."/>
        </authorList>
    </citation>
    <scope>NUCLEOTIDE SEQUENCE [LARGE SCALE GENOMIC DNA]</scope>
</reference>
<feature type="transmembrane region" description="Helical" evidence="5">
    <location>
        <begin position="327"/>
        <end position="350"/>
    </location>
</feature>
<feature type="domain" description="SSD" evidence="6">
    <location>
        <begin position="87"/>
        <end position="279"/>
    </location>
</feature>
<evidence type="ECO:0000256" key="3">
    <source>
        <dbReference type="ARBA" id="ARBA00022989"/>
    </source>
</evidence>
<proteinExistence type="predicted"/>
<feature type="transmembrane region" description="Helical" evidence="5">
    <location>
        <begin position="72"/>
        <end position="93"/>
    </location>
</feature>
<sequence length="427" mass="46971">MNIKQAINYPDLIQLAILAGAVAFSPRFTAGMLSGGRPLALRIEDIALLIFCSQWIIQTLAKQKTNFRVPPFFTPLLILTAIEVVSTLINLAIGTLNPLRALFFTMKDIEYMILFLFVFSKLGSRAMIEAMLKIWVLISIVASLWIGYQIITGVGKGYYFASGIGEISPFSVGGSMLILSIYISGIFLFSHLWLPISKKKKISFGLLALALAASVLATLSRTAILGLAFALGLLVAGCIAKIKKSPSMPAVVMGLLFASTVIIATFVQVPNLFKRMQDFSWHSSSITVRYDHWKNQISSISRDTPYGMFIGMGKSALVISDESHNQYVQYIVETGLLGLLSFLLLIAVIVKESYRQFAYSRDPLIIALSSGLLVTTIIMLSIVSLSSIPFRSVRVAEIYWFFAAITAAVWSTAPKPLKTDTENHDQI</sequence>
<feature type="transmembrane region" description="Helical" evidence="5">
    <location>
        <begin position="249"/>
        <end position="269"/>
    </location>
</feature>
<protein>
    <recommendedName>
        <fullName evidence="6">SSD domain-containing protein</fullName>
    </recommendedName>
</protein>
<evidence type="ECO:0000313" key="7">
    <source>
        <dbReference type="EMBL" id="OGY72781.1"/>
    </source>
</evidence>
<evidence type="ECO:0000256" key="4">
    <source>
        <dbReference type="ARBA" id="ARBA00023136"/>
    </source>
</evidence>